<dbReference type="Proteomes" id="UP001066276">
    <property type="component" value="Chromosome 1_2"/>
</dbReference>
<sequence length="94" mass="10345">MSKSRDAGKKQKEQEDRRLQNEKDTPAEGSKHDMLVGEVWHWSGDLSQGSWLEGLLNGVAQRAPLSRSWGEGEMLDGLGGGKQREAGGKQKGRN</sequence>
<gene>
    <name evidence="2" type="ORF">NDU88_001093</name>
</gene>
<keyword evidence="3" id="KW-1185">Reference proteome</keyword>
<evidence type="ECO:0000313" key="3">
    <source>
        <dbReference type="Proteomes" id="UP001066276"/>
    </source>
</evidence>
<name>A0AAV7W023_PLEWA</name>
<dbReference type="EMBL" id="JANPWB010000002">
    <property type="protein sequence ID" value="KAJ1205665.1"/>
    <property type="molecule type" value="Genomic_DNA"/>
</dbReference>
<proteinExistence type="predicted"/>
<reference evidence="2" key="1">
    <citation type="journal article" date="2022" name="bioRxiv">
        <title>Sequencing and chromosome-scale assembly of the giantPleurodeles waltlgenome.</title>
        <authorList>
            <person name="Brown T."/>
            <person name="Elewa A."/>
            <person name="Iarovenko S."/>
            <person name="Subramanian E."/>
            <person name="Araus A.J."/>
            <person name="Petzold A."/>
            <person name="Susuki M."/>
            <person name="Suzuki K.-i.T."/>
            <person name="Hayashi T."/>
            <person name="Toyoda A."/>
            <person name="Oliveira C."/>
            <person name="Osipova E."/>
            <person name="Leigh N.D."/>
            <person name="Simon A."/>
            <person name="Yun M.H."/>
        </authorList>
    </citation>
    <scope>NUCLEOTIDE SEQUENCE</scope>
    <source>
        <strain evidence="2">20211129_DDA</strain>
        <tissue evidence="2">Liver</tissue>
    </source>
</reference>
<evidence type="ECO:0000313" key="2">
    <source>
        <dbReference type="EMBL" id="KAJ1205665.1"/>
    </source>
</evidence>
<feature type="region of interest" description="Disordered" evidence="1">
    <location>
        <begin position="64"/>
        <end position="94"/>
    </location>
</feature>
<accession>A0AAV7W023</accession>
<comment type="caution">
    <text evidence="2">The sequence shown here is derived from an EMBL/GenBank/DDBJ whole genome shotgun (WGS) entry which is preliminary data.</text>
</comment>
<evidence type="ECO:0000256" key="1">
    <source>
        <dbReference type="SAM" id="MobiDB-lite"/>
    </source>
</evidence>
<protein>
    <submittedName>
        <fullName evidence="2">Uncharacterized protein</fullName>
    </submittedName>
</protein>
<dbReference type="AlphaFoldDB" id="A0AAV7W023"/>
<organism evidence="2 3">
    <name type="scientific">Pleurodeles waltl</name>
    <name type="common">Iberian ribbed newt</name>
    <dbReference type="NCBI Taxonomy" id="8319"/>
    <lineage>
        <taxon>Eukaryota</taxon>
        <taxon>Metazoa</taxon>
        <taxon>Chordata</taxon>
        <taxon>Craniata</taxon>
        <taxon>Vertebrata</taxon>
        <taxon>Euteleostomi</taxon>
        <taxon>Amphibia</taxon>
        <taxon>Batrachia</taxon>
        <taxon>Caudata</taxon>
        <taxon>Salamandroidea</taxon>
        <taxon>Salamandridae</taxon>
        <taxon>Pleurodelinae</taxon>
        <taxon>Pleurodeles</taxon>
    </lineage>
</organism>
<feature type="region of interest" description="Disordered" evidence="1">
    <location>
        <begin position="1"/>
        <end position="32"/>
    </location>
</feature>